<dbReference type="InterPro" id="IPR003594">
    <property type="entry name" value="HATPase_dom"/>
</dbReference>
<evidence type="ECO:0000256" key="8">
    <source>
        <dbReference type="ARBA" id="ARBA00023012"/>
    </source>
</evidence>
<dbReference type="CDD" id="cd00075">
    <property type="entry name" value="HATPase"/>
    <property type="match status" value="1"/>
</dbReference>
<dbReference type="Gene3D" id="3.30.450.20">
    <property type="entry name" value="PAS domain"/>
    <property type="match status" value="1"/>
</dbReference>
<keyword evidence="5" id="KW-0547">Nucleotide-binding</keyword>
<dbReference type="PROSITE" id="PS50112">
    <property type="entry name" value="PAS"/>
    <property type="match status" value="1"/>
</dbReference>
<evidence type="ECO:0000256" key="6">
    <source>
        <dbReference type="ARBA" id="ARBA00022777"/>
    </source>
</evidence>
<dbReference type="InterPro" id="IPR036097">
    <property type="entry name" value="HisK_dim/P_sf"/>
</dbReference>
<dbReference type="CDD" id="cd00130">
    <property type="entry name" value="PAS"/>
    <property type="match status" value="1"/>
</dbReference>
<dbReference type="GO" id="GO:0005524">
    <property type="term" value="F:ATP binding"/>
    <property type="evidence" value="ECO:0007669"/>
    <property type="project" value="UniProtKB-KW"/>
</dbReference>
<sequence length="372" mass="42575">MKNKKNVLESFLDVPTHTDGDTSEQSWNHINELPSEILDWFDQESNHLFAVITLQGKLLYVSKNLPSMFGYYFQELKKVKLKTLIHPNDYPYVSTKIPDHIGASKKLTYRLLHKEGHYVWVESYISRMMIDCKEYIVSYTTDISKLKETEDHLAHSEKMTVAGQLAAGIAHEIRNPLTSLKGFLQLMEAGVDIKGQYYKIMKEEIEKIESITSELLYISKPYSHHRTNVSLNELLTDVCTLMQSQARLNEVEIKVLLGKQNMFIECDKSQMKQAFINIIKNAIEVMEQGGEIEVRAHVENSNVVIDIQDEGPGIPDQLLDKIQEPFFTTKENGTGLGLMITNQIIENHSGDIQIISKELEKGTLFRVTLPRT</sequence>
<evidence type="ECO:0000259" key="10">
    <source>
        <dbReference type="PROSITE" id="PS50112"/>
    </source>
</evidence>
<evidence type="ECO:0000259" key="9">
    <source>
        <dbReference type="PROSITE" id="PS50109"/>
    </source>
</evidence>
<evidence type="ECO:0000313" key="11">
    <source>
        <dbReference type="EMBL" id="MRG85296.1"/>
    </source>
</evidence>
<reference evidence="11 12" key="1">
    <citation type="submission" date="2019-11" db="EMBL/GenBank/DDBJ databases">
        <authorList>
            <person name="Li J."/>
        </authorList>
    </citation>
    <scope>NUCLEOTIDE SEQUENCE [LARGE SCALE GENOMIC DNA]</scope>
    <source>
        <strain evidence="11 12">J4</strain>
    </source>
</reference>
<evidence type="ECO:0000256" key="2">
    <source>
        <dbReference type="ARBA" id="ARBA00012438"/>
    </source>
</evidence>
<feature type="domain" description="Histidine kinase" evidence="9">
    <location>
        <begin position="168"/>
        <end position="372"/>
    </location>
</feature>
<dbReference type="OrthoDB" id="9815750at2"/>
<keyword evidence="7" id="KW-0067">ATP-binding</keyword>
<dbReference type="InterPro" id="IPR003661">
    <property type="entry name" value="HisK_dim/P_dom"/>
</dbReference>
<dbReference type="SUPFAM" id="SSF55874">
    <property type="entry name" value="ATPase domain of HSP90 chaperone/DNA topoisomerase II/histidine kinase"/>
    <property type="match status" value="1"/>
</dbReference>
<evidence type="ECO:0000256" key="7">
    <source>
        <dbReference type="ARBA" id="ARBA00022840"/>
    </source>
</evidence>
<dbReference type="InterPro" id="IPR036890">
    <property type="entry name" value="HATPase_C_sf"/>
</dbReference>
<dbReference type="EMBL" id="WJNH01000002">
    <property type="protein sequence ID" value="MRG85296.1"/>
    <property type="molecule type" value="Genomic_DNA"/>
</dbReference>
<dbReference type="NCBIfam" id="TIGR00229">
    <property type="entry name" value="sensory_box"/>
    <property type="match status" value="1"/>
</dbReference>
<dbReference type="Gene3D" id="3.30.565.10">
    <property type="entry name" value="Histidine kinase-like ATPase, C-terminal domain"/>
    <property type="match status" value="1"/>
</dbReference>
<dbReference type="InterPro" id="IPR004358">
    <property type="entry name" value="Sig_transdc_His_kin-like_C"/>
</dbReference>
<evidence type="ECO:0000256" key="1">
    <source>
        <dbReference type="ARBA" id="ARBA00000085"/>
    </source>
</evidence>
<dbReference type="InterPro" id="IPR035965">
    <property type="entry name" value="PAS-like_dom_sf"/>
</dbReference>
<dbReference type="Pfam" id="PF02518">
    <property type="entry name" value="HATPase_c"/>
    <property type="match status" value="1"/>
</dbReference>
<dbReference type="InterPro" id="IPR013655">
    <property type="entry name" value="PAS_fold_3"/>
</dbReference>
<dbReference type="GO" id="GO:0000155">
    <property type="term" value="F:phosphorelay sensor kinase activity"/>
    <property type="evidence" value="ECO:0007669"/>
    <property type="project" value="InterPro"/>
</dbReference>
<dbReference type="InterPro" id="IPR005467">
    <property type="entry name" value="His_kinase_dom"/>
</dbReference>
<evidence type="ECO:0000256" key="4">
    <source>
        <dbReference type="ARBA" id="ARBA00022679"/>
    </source>
</evidence>
<protein>
    <recommendedName>
        <fullName evidence="2">histidine kinase</fullName>
        <ecNumber evidence="2">2.7.13.3</ecNumber>
    </recommendedName>
</protein>
<evidence type="ECO:0000256" key="3">
    <source>
        <dbReference type="ARBA" id="ARBA00022553"/>
    </source>
</evidence>
<proteinExistence type="predicted"/>
<gene>
    <name evidence="11" type="ORF">GH754_03020</name>
</gene>
<dbReference type="SMART" id="SM00388">
    <property type="entry name" value="HisKA"/>
    <property type="match status" value="1"/>
</dbReference>
<accession>A0A6G1X319</accession>
<dbReference type="CDD" id="cd00082">
    <property type="entry name" value="HisKA"/>
    <property type="match status" value="1"/>
</dbReference>
<dbReference type="Proteomes" id="UP000480185">
    <property type="component" value="Unassembled WGS sequence"/>
</dbReference>
<dbReference type="SMART" id="SM00387">
    <property type="entry name" value="HATPase_c"/>
    <property type="match status" value="1"/>
</dbReference>
<keyword evidence="12" id="KW-1185">Reference proteome</keyword>
<feature type="domain" description="PAS" evidence="10">
    <location>
        <begin position="51"/>
        <end position="104"/>
    </location>
</feature>
<dbReference type="Pfam" id="PF00512">
    <property type="entry name" value="HisKA"/>
    <property type="match status" value="1"/>
</dbReference>
<dbReference type="InterPro" id="IPR000014">
    <property type="entry name" value="PAS"/>
</dbReference>
<dbReference type="SUPFAM" id="SSF47384">
    <property type="entry name" value="Homodimeric domain of signal transducing histidine kinase"/>
    <property type="match status" value="1"/>
</dbReference>
<dbReference type="EC" id="2.7.13.3" evidence="2"/>
<dbReference type="RefSeq" id="WP_153727258.1">
    <property type="nucleotide sequence ID" value="NZ_WJNH01000002.1"/>
</dbReference>
<evidence type="ECO:0000313" key="12">
    <source>
        <dbReference type="Proteomes" id="UP000480185"/>
    </source>
</evidence>
<dbReference type="Pfam" id="PF08447">
    <property type="entry name" value="PAS_3"/>
    <property type="match status" value="1"/>
</dbReference>
<keyword evidence="6" id="KW-0418">Kinase</keyword>
<organism evidence="11 12">
    <name type="scientific">Salinibacillus xinjiangensis</name>
    <dbReference type="NCBI Taxonomy" id="1229268"/>
    <lineage>
        <taxon>Bacteria</taxon>
        <taxon>Bacillati</taxon>
        <taxon>Bacillota</taxon>
        <taxon>Bacilli</taxon>
        <taxon>Bacillales</taxon>
        <taxon>Bacillaceae</taxon>
        <taxon>Salinibacillus</taxon>
    </lineage>
</organism>
<dbReference type="Gene3D" id="1.10.287.130">
    <property type="match status" value="1"/>
</dbReference>
<dbReference type="AlphaFoldDB" id="A0A6G1X319"/>
<dbReference type="PRINTS" id="PR00344">
    <property type="entry name" value="BCTRLSENSOR"/>
</dbReference>
<dbReference type="PANTHER" id="PTHR43065:SF10">
    <property type="entry name" value="PEROXIDE STRESS-ACTIVATED HISTIDINE KINASE MAK3"/>
    <property type="match status" value="1"/>
</dbReference>
<keyword evidence="8" id="KW-0902">Two-component regulatory system</keyword>
<dbReference type="PANTHER" id="PTHR43065">
    <property type="entry name" value="SENSOR HISTIDINE KINASE"/>
    <property type="match status" value="1"/>
</dbReference>
<evidence type="ECO:0000256" key="5">
    <source>
        <dbReference type="ARBA" id="ARBA00022741"/>
    </source>
</evidence>
<dbReference type="SUPFAM" id="SSF55785">
    <property type="entry name" value="PYP-like sensor domain (PAS domain)"/>
    <property type="match status" value="1"/>
</dbReference>
<comment type="caution">
    <text evidence="11">The sequence shown here is derived from an EMBL/GenBank/DDBJ whole genome shotgun (WGS) entry which is preliminary data.</text>
</comment>
<keyword evidence="3" id="KW-0597">Phosphoprotein</keyword>
<dbReference type="PROSITE" id="PS50109">
    <property type="entry name" value="HIS_KIN"/>
    <property type="match status" value="1"/>
</dbReference>
<comment type="catalytic activity">
    <reaction evidence="1">
        <text>ATP + protein L-histidine = ADP + protein N-phospho-L-histidine.</text>
        <dbReference type="EC" id="2.7.13.3"/>
    </reaction>
</comment>
<name>A0A6G1X319_9BACI</name>
<keyword evidence="4" id="KW-0808">Transferase</keyword>